<dbReference type="FunFam" id="2.10.230.10:FF:000003">
    <property type="entry name" value="dnaJ homolog subfamily A member 3, mitochondrial"/>
    <property type="match status" value="1"/>
</dbReference>
<dbReference type="GO" id="GO:0009408">
    <property type="term" value="P:response to heat"/>
    <property type="evidence" value="ECO:0007669"/>
    <property type="project" value="InterPro"/>
</dbReference>
<keyword evidence="12" id="KW-0496">Mitochondrion</keyword>
<dbReference type="InterPro" id="IPR036410">
    <property type="entry name" value="HSP_DnaJ_Cys-rich_dom_sf"/>
</dbReference>
<dbReference type="InterPro" id="IPR000953">
    <property type="entry name" value="Chromo/chromo_shadow_dom"/>
</dbReference>
<dbReference type="CDD" id="cd10747">
    <property type="entry name" value="DnaJ_C"/>
    <property type="match status" value="1"/>
</dbReference>
<dbReference type="PROSITE" id="PS50076">
    <property type="entry name" value="DNAJ_2"/>
    <property type="match status" value="1"/>
</dbReference>
<protein>
    <recommendedName>
        <fullName evidence="17">DnaJ homolog l(2)tid, mitochondrial</fullName>
    </recommendedName>
    <alternativeName>
        <fullName evidence="16">Protein lethal(2)tumorous imaginal discs</fullName>
    </alternativeName>
</protein>
<evidence type="ECO:0000256" key="12">
    <source>
        <dbReference type="ARBA" id="ARBA00023128"/>
    </source>
</evidence>
<evidence type="ECO:0000256" key="6">
    <source>
        <dbReference type="ARBA" id="ARBA00022737"/>
    </source>
</evidence>
<dbReference type="EMBL" id="CAJPEX010005428">
    <property type="protein sequence ID" value="CAG0923597.1"/>
    <property type="molecule type" value="Genomic_DNA"/>
</dbReference>
<keyword evidence="24" id="KW-1185">Reference proteome</keyword>
<dbReference type="GO" id="GO:0005829">
    <property type="term" value="C:cytosol"/>
    <property type="evidence" value="ECO:0007669"/>
    <property type="project" value="UniProtKB-ARBA"/>
</dbReference>
<evidence type="ECO:0000259" key="21">
    <source>
        <dbReference type="PROSITE" id="PS50076"/>
    </source>
</evidence>
<keyword evidence="3" id="KW-0217">Developmental protein</keyword>
<dbReference type="PANTHER" id="PTHR44145">
    <property type="entry name" value="DNAJ HOMOLOG SUBFAMILY A MEMBER 3, MITOCHONDRIAL"/>
    <property type="match status" value="1"/>
</dbReference>
<dbReference type="InterPro" id="IPR051938">
    <property type="entry name" value="Apopto_cytoskel_mod"/>
</dbReference>
<dbReference type="SUPFAM" id="SSF49493">
    <property type="entry name" value="HSP40/DnaJ peptide-binding domain"/>
    <property type="match status" value="1"/>
</dbReference>
<dbReference type="GO" id="GO:0005634">
    <property type="term" value="C:nucleus"/>
    <property type="evidence" value="ECO:0007669"/>
    <property type="project" value="UniProtKB-SubCell"/>
</dbReference>
<dbReference type="InterPro" id="IPR002939">
    <property type="entry name" value="DnaJ_C"/>
</dbReference>
<dbReference type="InterPro" id="IPR012724">
    <property type="entry name" value="DnaJ"/>
</dbReference>
<keyword evidence="13" id="KW-0472">Membrane</keyword>
<dbReference type="HAMAP" id="MF_01152">
    <property type="entry name" value="DnaJ"/>
    <property type="match status" value="1"/>
</dbReference>
<dbReference type="InterPro" id="IPR023780">
    <property type="entry name" value="Chromo_domain"/>
</dbReference>
<evidence type="ECO:0000313" key="24">
    <source>
        <dbReference type="Proteomes" id="UP000678499"/>
    </source>
</evidence>
<dbReference type="Proteomes" id="UP000678499">
    <property type="component" value="Unassembled WGS sequence"/>
</dbReference>
<feature type="domain" description="Chromo" evidence="20">
    <location>
        <begin position="125"/>
        <end position="185"/>
    </location>
</feature>
<dbReference type="Gene3D" id="2.60.260.20">
    <property type="entry name" value="Urease metallochaperone UreE, N-terminal domain"/>
    <property type="match status" value="2"/>
</dbReference>
<keyword evidence="8" id="KW-1000">Mitochondrion outer membrane</keyword>
<evidence type="ECO:0000256" key="4">
    <source>
        <dbReference type="ARBA" id="ARBA00022481"/>
    </source>
</evidence>
<proteinExistence type="inferred from homology"/>
<dbReference type="Gene3D" id="2.10.230.10">
    <property type="entry name" value="Heat shock protein DnaJ, cysteine-rich domain"/>
    <property type="match status" value="1"/>
</dbReference>
<keyword evidence="5 18" id="KW-0479">Metal-binding</keyword>
<keyword evidence="7 18" id="KW-0863">Zinc-finger</keyword>
<dbReference type="AlphaFoldDB" id="A0A7R9BXM0"/>
<dbReference type="PROSITE" id="PS50013">
    <property type="entry name" value="CHROMO_2"/>
    <property type="match status" value="3"/>
</dbReference>
<dbReference type="GO" id="GO:0005102">
    <property type="term" value="F:signaling receptor binding"/>
    <property type="evidence" value="ECO:0007669"/>
    <property type="project" value="UniProtKB-ARBA"/>
</dbReference>
<dbReference type="InterPro" id="IPR036869">
    <property type="entry name" value="J_dom_sf"/>
</dbReference>
<dbReference type="SMART" id="SM00271">
    <property type="entry name" value="DnaJ"/>
    <property type="match status" value="1"/>
</dbReference>
<evidence type="ECO:0000259" key="20">
    <source>
        <dbReference type="PROSITE" id="PS50013"/>
    </source>
</evidence>
<feature type="domain" description="Chromo" evidence="20">
    <location>
        <begin position="210"/>
        <end position="268"/>
    </location>
</feature>
<dbReference type="GO" id="GO:0005694">
    <property type="term" value="C:chromosome"/>
    <property type="evidence" value="ECO:0007669"/>
    <property type="project" value="UniProtKB-ARBA"/>
</dbReference>
<evidence type="ECO:0000256" key="8">
    <source>
        <dbReference type="ARBA" id="ARBA00022787"/>
    </source>
</evidence>
<dbReference type="GO" id="GO:0005741">
    <property type="term" value="C:mitochondrial outer membrane"/>
    <property type="evidence" value="ECO:0007669"/>
    <property type="project" value="UniProtKB-SubCell"/>
</dbReference>
<gene>
    <name evidence="23" type="ORF">NMOB1V02_LOCUS11061</name>
</gene>
<evidence type="ECO:0000313" key="23">
    <source>
        <dbReference type="EMBL" id="CAD7283445.1"/>
    </source>
</evidence>
<evidence type="ECO:0000256" key="3">
    <source>
        <dbReference type="ARBA" id="ARBA00022473"/>
    </source>
</evidence>
<dbReference type="Gene3D" id="2.40.50.40">
    <property type="match status" value="4"/>
</dbReference>
<dbReference type="SUPFAM" id="SSF57938">
    <property type="entry name" value="DnaJ/Hsp40 cysteine-rich domain"/>
    <property type="match status" value="1"/>
</dbReference>
<dbReference type="CDD" id="cd10719">
    <property type="entry name" value="DnaJ_zf"/>
    <property type="match status" value="1"/>
</dbReference>
<dbReference type="Pfam" id="PF00385">
    <property type="entry name" value="Chromo"/>
    <property type="match status" value="2"/>
</dbReference>
<dbReference type="PRINTS" id="PR00625">
    <property type="entry name" value="JDOMAIN"/>
</dbReference>
<reference evidence="23" key="1">
    <citation type="submission" date="2020-11" db="EMBL/GenBank/DDBJ databases">
        <authorList>
            <person name="Tran Van P."/>
        </authorList>
    </citation>
    <scope>NUCLEOTIDE SEQUENCE</scope>
</reference>
<dbReference type="GO" id="GO:0051082">
    <property type="term" value="F:unfolded protein binding"/>
    <property type="evidence" value="ECO:0007669"/>
    <property type="project" value="InterPro"/>
</dbReference>
<evidence type="ECO:0000256" key="16">
    <source>
        <dbReference type="ARBA" id="ARBA00080150"/>
    </source>
</evidence>
<dbReference type="SMART" id="SM00298">
    <property type="entry name" value="CHROMO"/>
    <property type="match status" value="3"/>
</dbReference>
<dbReference type="Gene3D" id="1.10.287.110">
    <property type="entry name" value="DnaJ domain"/>
    <property type="match status" value="1"/>
</dbReference>
<keyword evidence="9 18" id="KW-0862">Zinc</keyword>
<evidence type="ECO:0000259" key="22">
    <source>
        <dbReference type="PROSITE" id="PS51188"/>
    </source>
</evidence>
<dbReference type="CDD" id="cd00024">
    <property type="entry name" value="CD_CSD"/>
    <property type="match status" value="1"/>
</dbReference>
<evidence type="ECO:0000256" key="9">
    <source>
        <dbReference type="ARBA" id="ARBA00022833"/>
    </source>
</evidence>
<evidence type="ECO:0000256" key="15">
    <source>
        <dbReference type="ARBA" id="ARBA00023242"/>
    </source>
</evidence>
<feature type="domain" description="CR-type" evidence="22">
    <location>
        <begin position="496"/>
        <end position="574"/>
    </location>
</feature>
<evidence type="ECO:0000256" key="18">
    <source>
        <dbReference type="PROSITE-ProRule" id="PRU00546"/>
    </source>
</evidence>
<dbReference type="Pfam" id="PF00226">
    <property type="entry name" value="DnaJ"/>
    <property type="match status" value="1"/>
</dbReference>
<dbReference type="InterPro" id="IPR016197">
    <property type="entry name" value="Chromo-like_dom_sf"/>
</dbReference>
<keyword evidence="11" id="KW-0007">Acetylation</keyword>
<keyword evidence="6" id="KW-0677">Repeat</keyword>
<keyword evidence="10" id="KW-0809">Transit peptide</keyword>
<evidence type="ECO:0000256" key="14">
    <source>
        <dbReference type="ARBA" id="ARBA00023186"/>
    </source>
</evidence>
<keyword evidence="14" id="KW-0143">Chaperone</keyword>
<dbReference type="CDD" id="cd00034">
    <property type="entry name" value="CSD"/>
    <property type="match status" value="1"/>
</dbReference>
<dbReference type="GO" id="GO:0007005">
    <property type="term" value="P:mitochondrion organization"/>
    <property type="evidence" value="ECO:0007669"/>
    <property type="project" value="TreeGrafter"/>
</dbReference>
<evidence type="ECO:0000256" key="13">
    <source>
        <dbReference type="ARBA" id="ARBA00023136"/>
    </source>
</evidence>
<dbReference type="SUPFAM" id="SSF46565">
    <property type="entry name" value="Chaperone J-domain"/>
    <property type="match status" value="1"/>
</dbReference>
<evidence type="ECO:0000256" key="7">
    <source>
        <dbReference type="ARBA" id="ARBA00022771"/>
    </source>
</evidence>
<dbReference type="CDD" id="cd06257">
    <property type="entry name" value="DnaJ"/>
    <property type="match status" value="1"/>
</dbReference>
<evidence type="ECO:0000256" key="2">
    <source>
        <dbReference type="ARBA" id="ARBA00004294"/>
    </source>
</evidence>
<dbReference type="GO" id="GO:0008270">
    <property type="term" value="F:zinc ion binding"/>
    <property type="evidence" value="ECO:0007669"/>
    <property type="project" value="UniProtKB-KW"/>
</dbReference>
<dbReference type="InterPro" id="IPR008251">
    <property type="entry name" value="Chromo_shadow_dom"/>
</dbReference>
<evidence type="ECO:0000256" key="17">
    <source>
        <dbReference type="ARBA" id="ARBA00093620"/>
    </source>
</evidence>
<dbReference type="InterPro" id="IPR008971">
    <property type="entry name" value="HSP40/DnaJ_pept-bd"/>
</dbReference>
<dbReference type="GO" id="GO:0005524">
    <property type="term" value="F:ATP binding"/>
    <property type="evidence" value="ECO:0007669"/>
    <property type="project" value="InterPro"/>
</dbReference>
<dbReference type="PANTHER" id="PTHR44145:SF3">
    <property type="entry name" value="DNAJ HOMOLOG SUBFAMILY A MEMBER 3, MITOCHONDRIAL"/>
    <property type="match status" value="1"/>
</dbReference>
<dbReference type="Pfam" id="PF00684">
    <property type="entry name" value="DnaJ_CXXCXGXG"/>
    <property type="match status" value="1"/>
</dbReference>
<dbReference type="InterPro" id="IPR018253">
    <property type="entry name" value="DnaJ_domain_CS"/>
</dbReference>
<feature type="domain" description="Chromo" evidence="20">
    <location>
        <begin position="10"/>
        <end position="62"/>
    </location>
</feature>
<dbReference type="Pfam" id="PF01556">
    <property type="entry name" value="DnaJ_C"/>
    <property type="match status" value="1"/>
</dbReference>
<feature type="domain" description="J" evidence="21">
    <location>
        <begin position="353"/>
        <end position="417"/>
    </location>
</feature>
<evidence type="ECO:0000256" key="1">
    <source>
        <dbReference type="ARBA" id="ARBA00004123"/>
    </source>
</evidence>
<dbReference type="OrthoDB" id="10256793at2759"/>
<evidence type="ECO:0000256" key="5">
    <source>
        <dbReference type="ARBA" id="ARBA00022723"/>
    </source>
</evidence>
<feature type="zinc finger region" description="CR-type" evidence="18">
    <location>
        <begin position="496"/>
        <end position="574"/>
    </location>
</feature>
<dbReference type="GO" id="GO:0006457">
    <property type="term" value="P:protein folding"/>
    <property type="evidence" value="ECO:0007669"/>
    <property type="project" value="InterPro"/>
</dbReference>
<dbReference type="Pfam" id="PF01393">
    <property type="entry name" value="Chromo_shadow"/>
    <property type="match status" value="2"/>
</dbReference>
<feature type="region of interest" description="Disordered" evidence="19">
    <location>
        <begin position="709"/>
        <end position="747"/>
    </location>
</feature>
<evidence type="ECO:0000256" key="10">
    <source>
        <dbReference type="ARBA" id="ARBA00022946"/>
    </source>
</evidence>
<dbReference type="FunFam" id="2.60.260.20:FF:000005">
    <property type="entry name" value="Chaperone protein dnaJ 1, mitochondrial"/>
    <property type="match status" value="1"/>
</dbReference>
<evidence type="ECO:0000256" key="11">
    <source>
        <dbReference type="ARBA" id="ARBA00022990"/>
    </source>
</evidence>
<keyword evidence="15" id="KW-0539">Nucleus</keyword>
<dbReference type="InterPro" id="IPR001623">
    <property type="entry name" value="DnaJ_domain"/>
</dbReference>
<dbReference type="GO" id="GO:0031072">
    <property type="term" value="F:heat shock protein binding"/>
    <property type="evidence" value="ECO:0007669"/>
    <property type="project" value="InterPro"/>
</dbReference>
<dbReference type="FunFam" id="1.10.287.110:FF:000075">
    <property type="entry name" value="Uncharacterized protein, isoform D"/>
    <property type="match status" value="1"/>
</dbReference>
<dbReference type="PROSITE" id="PS51188">
    <property type="entry name" value="ZF_CR"/>
    <property type="match status" value="1"/>
</dbReference>
<name>A0A7R9BXM0_9CRUS</name>
<organism evidence="23">
    <name type="scientific">Notodromas monacha</name>
    <dbReference type="NCBI Taxonomy" id="399045"/>
    <lineage>
        <taxon>Eukaryota</taxon>
        <taxon>Metazoa</taxon>
        <taxon>Ecdysozoa</taxon>
        <taxon>Arthropoda</taxon>
        <taxon>Crustacea</taxon>
        <taxon>Oligostraca</taxon>
        <taxon>Ostracoda</taxon>
        <taxon>Podocopa</taxon>
        <taxon>Podocopida</taxon>
        <taxon>Cypridocopina</taxon>
        <taxon>Cypridoidea</taxon>
        <taxon>Cyprididae</taxon>
        <taxon>Notodromas</taxon>
    </lineage>
</organism>
<dbReference type="InterPro" id="IPR001305">
    <property type="entry name" value="HSP_DnaJ_Cys-rich_dom"/>
</dbReference>
<comment type="subcellular location">
    <subcellularLocation>
        <location evidence="2">Mitochondrion outer membrane</location>
    </subcellularLocation>
    <subcellularLocation>
        <location evidence="1">Nucleus</location>
    </subcellularLocation>
</comment>
<accession>A0A7R9BXM0</accession>
<sequence>MMKATSSYPFKIESVLGKKTADNDVYYLIRWAGCGNIDNSWESKSSLDVIDSETKRIEDYERSIALGQKRVFEINELSSSVEEHDAALANALRIHRSWCETRAHKHVPANVQESNSVSVIQRSQNTPESILGVKPHEIPGGVKYLVKWKGLYSSDFLPSDIVRTEMPELAIKFFEERLGIERRKTSKRVEKLRKAEEPHSKKSRSEPRDFVVLKILDCRTRNDKKEYYLSWKGYSSDANSWEPEENLNCPELIAAFEASRTADTSSQKNLNFQGIGFQKGNTPVKILSATRVGYDVKYLMQWEENDAPELVLAEECNKLCPGLVVDFYERSLCSTILTRRIHTTLPNLNKKRDYYEILGVARNASTKEVKKAYYQLAKRYHPDTNKDPSSAKKFQEVSEAYEVLSDDTKRKEYDSWGSTREQMNNFGGGGGSNAQGFGNWEFRTSVDPEELFRRIFGDAAFKGFRSDDMDFAESNFGFGSAQEVIVHLTFQQAARGVNKDVTVNVVDTCPKCQGSRCEPGTKAVRCPNCNGTGMETVSTGPFVMRSTCRQCLGTRLYIKFPCLECEAKGSTVQKRVVTVPVPAGVEDGQTVRMPVGKKEVFITFRVAKSDYFRRDGADVHTDATISIAQAVLGGTIRIEGIYEDLVLNIVPGTSSHARMRVTGKGIKRINTHGYGDHYVHIKVEIPKTVTAEQKSLFLAYAELEQSTPGTINGITKQGKGGEKTYASQRSNDDDQSSSSDGILSHKKIAVDGDDRSKLLRAVLKGNWDEAEKMLDQIQQSDKRGQDHSS</sequence>
<keyword evidence="4" id="KW-0488">Methylation</keyword>
<evidence type="ECO:0000256" key="19">
    <source>
        <dbReference type="SAM" id="MobiDB-lite"/>
    </source>
</evidence>
<dbReference type="GO" id="GO:0043066">
    <property type="term" value="P:negative regulation of apoptotic process"/>
    <property type="evidence" value="ECO:0007669"/>
    <property type="project" value="TreeGrafter"/>
</dbReference>
<dbReference type="PROSITE" id="PS00636">
    <property type="entry name" value="DNAJ_1"/>
    <property type="match status" value="1"/>
</dbReference>
<dbReference type="EMBL" id="OA887465">
    <property type="protein sequence ID" value="CAD7283445.1"/>
    <property type="molecule type" value="Genomic_DNA"/>
</dbReference>
<dbReference type="SUPFAM" id="SSF54160">
    <property type="entry name" value="Chromo domain-like"/>
    <property type="match status" value="4"/>
</dbReference>